<dbReference type="EMBL" id="JACJQB010000041">
    <property type="protein sequence ID" value="MBD2189499.1"/>
    <property type="molecule type" value="Genomic_DNA"/>
</dbReference>
<dbReference type="SUPFAM" id="SSF55469">
    <property type="entry name" value="FMN-dependent nitroreductase-like"/>
    <property type="match status" value="2"/>
</dbReference>
<sequence>MLSRRQIVLGLTALTGGTMAYAIGTTNQANIRYNNAVRDTWRHTPDNSKLDLLAVNRELVRYATLAASSHNTQCWKFAIADETIAILPDWTRKCPAVDPDDHHLFVSLGCAAENLVQAAQAFGKYGVVNFDTVNDWVQVNLEPAKVIDSDLFNAIPQRQCSRIEYDGRTLSNTDLASLEEAGQGNGVRILMLTDKERIENVLEYVVQGNTAQMNDRAFIEELKSWIRFSYDEVLIKRDGLFAGSSGNPIVPRWLGMNLLNLFFTAKGENDKYAKHIRSSAGIAVFMSEQNDKEHWVETGRCYERFALQATALGIKNAFLNQPVEVASLRPQLANYLGIGDLRPDLVVRFGYGVETPRSLRRHIEAVLL</sequence>
<gene>
    <name evidence="1" type="ORF">H6F41_15300</name>
</gene>
<accession>A0ABR8A052</accession>
<evidence type="ECO:0000313" key="1">
    <source>
        <dbReference type="EMBL" id="MBD2189499.1"/>
    </source>
</evidence>
<comment type="caution">
    <text evidence="1">The sequence shown here is derived from an EMBL/GenBank/DDBJ whole genome shotgun (WGS) entry which is preliminary data.</text>
</comment>
<dbReference type="InterPro" id="IPR000415">
    <property type="entry name" value="Nitroreductase-like"/>
</dbReference>
<organism evidence="1 2">
    <name type="scientific">Pseudanabaena mucicola FACHB-723</name>
    <dbReference type="NCBI Taxonomy" id="2692860"/>
    <lineage>
        <taxon>Bacteria</taxon>
        <taxon>Bacillati</taxon>
        <taxon>Cyanobacteriota</taxon>
        <taxon>Cyanophyceae</taxon>
        <taxon>Pseudanabaenales</taxon>
        <taxon>Pseudanabaenaceae</taxon>
        <taxon>Pseudanabaena</taxon>
    </lineage>
</organism>
<reference evidence="1 2" key="1">
    <citation type="journal article" date="2020" name="ISME J.">
        <title>Comparative genomics reveals insights into cyanobacterial evolution and habitat adaptation.</title>
        <authorList>
            <person name="Chen M.Y."/>
            <person name="Teng W.K."/>
            <person name="Zhao L."/>
            <person name="Hu C.X."/>
            <person name="Zhou Y.K."/>
            <person name="Han B.P."/>
            <person name="Song L.R."/>
            <person name="Shu W.S."/>
        </authorList>
    </citation>
    <scope>NUCLEOTIDE SEQUENCE [LARGE SCALE GENOMIC DNA]</scope>
    <source>
        <strain evidence="1 2">FACHB-723</strain>
    </source>
</reference>
<proteinExistence type="predicted"/>
<name>A0ABR8A052_9CYAN</name>
<dbReference type="Proteomes" id="UP000642094">
    <property type="component" value="Unassembled WGS sequence"/>
</dbReference>
<dbReference type="NCBIfam" id="NF047509">
    <property type="entry name" value="Rv3131_FMN_oxido"/>
    <property type="match status" value="1"/>
</dbReference>
<protein>
    <submittedName>
        <fullName evidence="1">Tat pathway signal protein</fullName>
    </submittedName>
</protein>
<dbReference type="Gene3D" id="3.40.109.10">
    <property type="entry name" value="NADH Oxidase"/>
    <property type="match status" value="1"/>
</dbReference>
<keyword evidence="2" id="KW-1185">Reference proteome</keyword>
<evidence type="ECO:0000313" key="2">
    <source>
        <dbReference type="Proteomes" id="UP000642094"/>
    </source>
</evidence>